<evidence type="ECO:0000313" key="2">
    <source>
        <dbReference type="EMBL" id="MBB4764854.1"/>
    </source>
</evidence>
<gene>
    <name evidence="2" type="ORF">BJ971_005410</name>
</gene>
<name>A0A7W7MSS4_9ACTN</name>
<keyword evidence="3" id="KW-1185">Reference proteome</keyword>
<dbReference type="EMBL" id="JACHNH010000001">
    <property type="protein sequence ID" value="MBB4764854.1"/>
    <property type="molecule type" value="Genomic_DNA"/>
</dbReference>
<protein>
    <submittedName>
        <fullName evidence="2">Anti-anti-sigma factor</fullName>
    </submittedName>
</protein>
<proteinExistence type="predicted"/>
<dbReference type="InterPro" id="IPR002645">
    <property type="entry name" value="STAS_dom"/>
</dbReference>
<dbReference type="AlphaFoldDB" id="A0A7W7MSS4"/>
<reference evidence="2 3" key="1">
    <citation type="submission" date="2020-08" db="EMBL/GenBank/DDBJ databases">
        <title>Sequencing the genomes of 1000 actinobacteria strains.</title>
        <authorList>
            <person name="Klenk H.-P."/>
        </authorList>
    </citation>
    <scope>NUCLEOTIDE SEQUENCE [LARGE SCALE GENOMIC DNA]</scope>
    <source>
        <strain evidence="2 3">DSM 43149</strain>
    </source>
</reference>
<dbReference type="RefSeq" id="WP_184995995.1">
    <property type="nucleotide sequence ID" value="NZ_BOMK01000003.1"/>
</dbReference>
<dbReference type="CDD" id="cd07043">
    <property type="entry name" value="STAS_anti-anti-sigma_factors"/>
    <property type="match status" value="1"/>
</dbReference>
<dbReference type="Gene3D" id="3.30.750.24">
    <property type="entry name" value="STAS domain"/>
    <property type="match status" value="1"/>
</dbReference>
<organism evidence="2 3">
    <name type="scientific">Actinoplanes digitatis</name>
    <dbReference type="NCBI Taxonomy" id="1868"/>
    <lineage>
        <taxon>Bacteria</taxon>
        <taxon>Bacillati</taxon>
        <taxon>Actinomycetota</taxon>
        <taxon>Actinomycetes</taxon>
        <taxon>Micromonosporales</taxon>
        <taxon>Micromonosporaceae</taxon>
        <taxon>Actinoplanes</taxon>
    </lineage>
</organism>
<evidence type="ECO:0000259" key="1">
    <source>
        <dbReference type="PROSITE" id="PS50801"/>
    </source>
</evidence>
<dbReference type="Proteomes" id="UP000578112">
    <property type="component" value="Unassembled WGS sequence"/>
</dbReference>
<comment type="caution">
    <text evidence="2">The sequence shown here is derived from an EMBL/GenBank/DDBJ whole genome shotgun (WGS) entry which is preliminary data.</text>
</comment>
<accession>A0A7W7MSS4</accession>
<dbReference type="PROSITE" id="PS50801">
    <property type="entry name" value="STAS"/>
    <property type="match status" value="1"/>
</dbReference>
<sequence length="110" mass="11970">MDAPEVEVRTEPDDTVVIRPSGVIDAAAAVHLQRILVHTVRKVRPPRIILDLSAVSHLDPISVGTVSAACELGDDHQVAMCFHNPSSRISEQLTKAGVPRQRLHRNDVVA</sequence>
<dbReference type="InterPro" id="IPR036513">
    <property type="entry name" value="STAS_dom_sf"/>
</dbReference>
<feature type="domain" description="STAS" evidence="1">
    <location>
        <begin position="13"/>
        <end position="110"/>
    </location>
</feature>
<dbReference type="Pfam" id="PF01740">
    <property type="entry name" value="STAS"/>
    <property type="match status" value="1"/>
</dbReference>
<dbReference type="SUPFAM" id="SSF52091">
    <property type="entry name" value="SpoIIaa-like"/>
    <property type="match status" value="1"/>
</dbReference>
<evidence type="ECO:0000313" key="3">
    <source>
        <dbReference type="Proteomes" id="UP000578112"/>
    </source>
</evidence>